<evidence type="ECO:0000256" key="13">
    <source>
        <dbReference type="ARBA" id="ARBA00034099"/>
    </source>
</evidence>
<evidence type="ECO:0000256" key="5">
    <source>
        <dbReference type="ARBA" id="ARBA00023018"/>
    </source>
</evidence>
<evidence type="ECO:0000256" key="4">
    <source>
        <dbReference type="ARBA" id="ARBA00022989"/>
    </source>
</evidence>
<evidence type="ECO:0000256" key="14">
    <source>
        <dbReference type="SAM" id="MobiDB-lite"/>
    </source>
</evidence>
<feature type="compositionally biased region" description="Low complexity" evidence="14">
    <location>
        <begin position="110"/>
        <end position="120"/>
    </location>
</feature>
<organism evidence="17 18">
    <name type="scientific">Euroglyphus maynei</name>
    <name type="common">Mayne's house dust mite</name>
    <dbReference type="NCBI Taxonomy" id="6958"/>
    <lineage>
        <taxon>Eukaryota</taxon>
        <taxon>Metazoa</taxon>
        <taxon>Ecdysozoa</taxon>
        <taxon>Arthropoda</taxon>
        <taxon>Chelicerata</taxon>
        <taxon>Arachnida</taxon>
        <taxon>Acari</taxon>
        <taxon>Acariformes</taxon>
        <taxon>Sarcoptiformes</taxon>
        <taxon>Astigmata</taxon>
        <taxon>Psoroptidia</taxon>
        <taxon>Analgoidea</taxon>
        <taxon>Pyroglyphidae</taxon>
        <taxon>Pyroglyphinae</taxon>
        <taxon>Euroglyphus</taxon>
    </lineage>
</organism>
<evidence type="ECO:0000256" key="3">
    <source>
        <dbReference type="ARBA" id="ARBA00022692"/>
    </source>
</evidence>
<keyword evidence="2" id="KW-1003">Cell membrane</keyword>
<keyword evidence="7 15" id="KW-0472">Membrane</keyword>
<evidence type="ECO:0000256" key="1">
    <source>
        <dbReference type="ARBA" id="ARBA00022448"/>
    </source>
</evidence>
<dbReference type="InterPro" id="IPR036719">
    <property type="entry name" value="Neuro-gated_channel_TM_sf"/>
</dbReference>
<keyword evidence="8" id="KW-1015">Disulfide bond</keyword>
<dbReference type="InterPro" id="IPR006029">
    <property type="entry name" value="Neurotrans-gated_channel_TM"/>
</dbReference>
<dbReference type="Proteomes" id="UP000194236">
    <property type="component" value="Unassembled WGS sequence"/>
</dbReference>
<dbReference type="InterPro" id="IPR038050">
    <property type="entry name" value="Neuro_actylchol_rec"/>
</dbReference>
<evidence type="ECO:0000256" key="2">
    <source>
        <dbReference type="ARBA" id="ARBA00022475"/>
    </source>
</evidence>
<keyword evidence="6" id="KW-0406">Ion transport</keyword>
<dbReference type="Pfam" id="PF02932">
    <property type="entry name" value="Neur_chan_memb"/>
    <property type="match status" value="1"/>
</dbReference>
<keyword evidence="10" id="KW-0325">Glycoprotein</keyword>
<keyword evidence="4 15" id="KW-1133">Transmembrane helix</keyword>
<evidence type="ECO:0000313" key="18">
    <source>
        <dbReference type="Proteomes" id="UP000194236"/>
    </source>
</evidence>
<evidence type="ECO:0000256" key="7">
    <source>
        <dbReference type="ARBA" id="ARBA00023136"/>
    </source>
</evidence>
<feature type="domain" description="Neurotransmitter-gated ion-channel transmembrane" evidence="16">
    <location>
        <begin position="1"/>
        <end position="196"/>
    </location>
</feature>
<protein>
    <recommendedName>
        <fullName evidence="16">Neurotransmitter-gated ion-channel transmembrane domain-containing protein</fullName>
    </recommendedName>
</protein>
<evidence type="ECO:0000256" key="6">
    <source>
        <dbReference type="ARBA" id="ARBA00023065"/>
    </source>
</evidence>
<dbReference type="OrthoDB" id="5975154at2759"/>
<dbReference type="GO" id="GO:0097060">
    <property type="term" value="C:synaptic membrane"/>
    <property type="evidence" value="ECO:0007669"/>
    <property type="project" value="UniProtKB-SubCell"/>
</dbReference>
<keyword evidence="11" id="KW-1071">Ligand-gated ion channel</keyword>
<feature type="transmembrane region" description="Helical" evidence="15">
    <location>
        <begin position="9"/>
        <end position="31"/>
    </location>
</feature>
<dbReference type="FunFam" id="1.20.58.390:FF:000001">
    <property type="entry name" value="Neuronal nicotinic acetylcholine receptor subunit 3"/>
    <property type="match status" value="1"/>
</dbReference>
<sequence>MPSDSGEKVTLSVSILLSLSFFLLVLIEIIPSTSLVIPLIGKYLIFTMVLVTLSVIVTILVMNIHFRSPSTHRMSPWIRKTFIHTLPRWLLMKSPQFKLELPDTEKKNNQKQQLQQNPEQPNRKIQSSTTPIDWNQSIDSTFDQNNLMITNHPYTKPKESHYCYPKKIDQIIMNAIFIAHHIDNADEYKSVCEILKFFNF</sequence>
<evidence type="ECO:0000256" key="15">
    <source>
        <dbReference type="SAM" id="Phobius"/>
    </source>
</evidence>
<keyword evidence="3 15" id="KW-0812">Transmembrane</keyword>
<proteinExistence type="predicted"/>
<dbReference type="EMBL" id="MUJZ01035187">
    <property type="protein sequence ID" value="OTF76920.1"/>
    <property type="molecule type" value="Genomic_DNA"/>
</dbReference>
<comment type="caution">
    <text evidence="17">The sequence shown here is derived from an EMBL/GenBank/DDBJ whole genome shotgun (WGS) entry which is preliminary data.</text>
</comment>
<dbReference type="Gene3D" id="1.20.58.390">
    <property type="entry name" value="Neurotransmitter-gated ion-channel transmembrane domain"/>
    <property type="match status" value="1"/>
</dbReference>
<evidence type="ECO:0000256" key="10">
    <source>
        <dbReference type="ARBA" id="ARBA00023180"/>
    </source>
</evidence>
<evidence type="ECO:0000313" key="17">
    <source>
        <dbReference type="EMBL" id="OTF76920.1"/>
    </source>
</evidence>
<evidence type="ECO:0000259" key="16">
    <source>
        <dbReference type="Pfam" id="PF02932"/>
    </source>
</evidence>
<name>A0A1Y3B7R8_EURMA</name>
<gene>
    <name evidence="17" type="ORF">BLA29_010661</name>
</gene>
<feature type="transmembrane region" description="Helical" evidence="15">
    <location>
        <begin position="43"/>
        <end position="66"/>
    </location>
</feature>
<accession>A0A1Y3B7R8</accession>
<reference evidence="17 18" key="1">
    <citation type="submission" date="2017-03" db="EMBL/GenBank/DDBJ databases">
        <title>Genome Survey of Euroglyphus maynei.</title>
        <authorList>
            <person name="Arlian L.G."/>
            <person name="Morgan M.S."/>
            <person name="Rider S.D."/>
        </authorList>
    </citation>
    <scope>NUCLEOTIDE SEQUENCE [LARGE SCALE GENOMIC DNA]</scope>
    <source>
        <strain evidence="17">Arlian Lab</strain>
        <tissue evidence="17">Whole body</tissue>
    </source>
</reference>
<keyword evidence="9" id="KW-0675">Receptor</keyword>
<feature type="region of interest" description="Disordered" evidence="14">
    <location>
        <begin position="104"/>
        <end position="130"/>
    </location>
</feature>
<evidence type="ECO:0000256" key="11">
    <source>
        <dbReference type="ARBA" id="ARBA00023286"/>
    </source>
</evidence>
<evidence type="ECO:0000256" key="9">
    <source>
        <dbReference type="ARBA" id="ARBA00023170"/>
    </source>
</evidence>
<evidence type="ECO:0000256" key="8">
    <source>
        <dbReference type="ARBA" id="ARBA00023157"/>
    </source>
</evidence>
<dbReference type="GO" id="GO:0034220">
    <property type="term" value="P:monoatomic ion transmembrane transport"/>
    <property type="evidence" value="ECO:0007669"/>
    <property type="project" value="UniProtKB-KW"/>
</dbReference>
<keyword evidence="12" id="KW-0407">Ion channel</keyword>
<comment type="subcellular location">
    <subcellularLocation>
        <location evidence="13">Synaptic cell membrane</location>
        <topology evidence="13">Multi-pass membrane protein</topology>
    </subcellularLocation>
</comment>
<dbReference type="AlphaFoldDB" id="A0A1Y3B7R8"/>
<evidence type="ECO:0000256" key="12">
    <source>
        <dbReference type="ARBA" id="ARBA00023303"/>
    </source>
</evidence>
<keyword evidence="18" id="KW-1185">Reference proteome</keyword>
<keyword evidence="5" id="KW-0770">Synapse</keyword>
<keyword evidence="1" id="KW-0813">Transport</keyword>
<dbReference type="SUPFAM" id="SSF90112">
    <property type="entry name" value="Neurotransmitter-gated ion-channel transmembrane pore"/>
    <property type="match status" value="1"/>
</dbReference>